<reference evidence="12" key="1">
    <citation type="submission" date="2018-10" db="EMBL/GenBank/DDBJ databases">
        <title>Mitogenomes versus nuclear genes in resolving species limits in three host-specific Altica flea beetles (Coleoptera: Chrysomelidae).</title>
        <authorList>
            <person name="Nie R.-E."/>
            <person name="Wei J."/>
            <person name="Zhang S.-K."/>
            <person name="Vogler A.P."/>
            <person name="Wu L."/>
            <person name="Konstantinov A.S."/>
            <person name="Li W.-Z."/>
            <person name="Yang X.-K."/>
            <person name="Xue H.-J."/>
        </authorList>
    </citation>
    <scope>NUCLEOTIDE SEQUENCE</scope>
</reference>
<comment type="subcellular location">
    <subcellularLocation>
        <location evidence="1">Membrane</location>
        <topology evidence="1">Multi-pass membrane protein</topology>
    </subcellularLocation>
</comment>
<dbReference type="AlphaFoldDB" id="A0A5Q0U0N5"/>
<evidence type="ECO:0000313" key="12">
    <source>
        <dbReference type="EMBL" id="QGA74037.1"/>
    </source>
</evidence>
<evidence type="ECO:0000256" key="1">
    <source>
        <dbReference type="ARBA" id="ARBA00004141"/>
    </source>
</evidence>
<evidence type="ECO:0000256" key="8">
    <source>
        <dbReference type="ARBA" id="ARBA00023136"/>
    </source>
</evidence>
<feature type="transmembrane region" description="Helical" evidence="11">
    <location>
        <begin position="54"/>
        <end position="75"/>
    </location>
</feature>
<feature type="transmembrane region" description="Helical" evidence="11">
    <location>
        <begin position="29"/>
        <end position="48"/>
    </location>
</feature>
<keyword evidence="12" id="KW-0496">Mitochondrion</keyword>
<dbReference type="InterPro" id="IPR039428">
    <property type="entry name" value="NUOK/Mnh_C1-like"/>
</dbReference>
<keyword evidence="6 11" id="KW-1133">Transmembrane helix</keyword>
<gene>
    <name evidence="12" type="primary">nad4l</name>
</gene>
<keyword evidence="7" id="KW-0520">NAD</keyword>
<evidence type="ECO:0000256" key="2">
    <source>
        <dbReference type="ARBA" id="ARBA00010519"/>
    </source>
</evidence>
<evidence type="ECO:0000256" key="6">
    <source>
        <dbReference type="ARBA" id="ARBA00022989"/>
    </source>
</evidence>
<dbReference type="Pfam" id="PF00420">
    <property type="entry name" value="Oxidored_q2"/>
    <property type="match status" value="1"/>
</dbReference>
<keyword evidence="8 11" id="KW-0472">Membrane</keyword>
<evidence type="ECO:0000256" key="5">
    <source>
        <dbReference type="ARBA" id="ARBA00022967"/>
    </source>
</evidence>
<name>A0A5Q0U0N5_9CUCU</name>
<evidence type="ECO:0000256" key="9">
    <source>
        <dbReference type="ARBA" id="ARBA00031586"/>
    </source>
</evidence>
<evidence type="ECO:0000256" key="4">
    <source>
        <dbReference type="ARBA" id="ARBA00022692"/>
    </source>
</evidence>
<evidence type="ECO:0000256" key="11">
    <source>
        <dbReference type="SAM" id="Phobius"/>
    </source>
</evidence>
<evidence type="ECO:0000256" key="7">
    <source>
        <dbReference type="ARBA" id="ARBA00023027"/>
    </source>
</evidence>
<proteinExistence type="inferred from homology"/>
<comment type="catalytic activity">
    <reaction evidence="10">
        <text>a ubiquinone + NADH + 5 H(+)(in) = a ubiquinol + NAD(+) + 4 H(+)(out)</text>
        <dbReference type="Rhea" id="RHEA:29091"/>
        <dbReference type="Rhea" id="RHEA-COMP:9565"/>
        <dbReference type="Rhea" id="RHEA-COMP:9566"/>
        <dbReference type="ChEBI" id="CHEBI:15378"/>
        <dbReference type="ChEBI" id="CHEBI:16389"/>
        <dbReference type="ChEBI" id="CHEBI:17976"/>
        <dbReference type="ChEBI" id="CHEBI:57540"/>
        <dbReference type="ChEBI" id="CHEBI:57945"/>
        <dbReference type="EC" id="7.1.1.2"/>
    </reaction>
</comment>
<accession>A0A5Q0U0N5</accession>
<dbReference type="GO" id="GO:0008137">
    <property type="term" value="F:NADH dehydrogenase (ubiquinone) activity"/>
    <property type="evidence" value="ECO:0007669"/>
    <property type="project" value="UniProtKB-EC"/>
</dbReference>
<keyword evidence="4 11" id="KW-0812">Transmembrane</keyword>
<evidence type="ECO:0000256" key="10">
    <source>
        <dbReference type="ARBA" id="ARBA00049551"/>
    </source>
</evidence>
<geneLocation type="mitochondrion" evidence="12"/>
<sequence length="93" mass="10927">MFEFLFLMMFFSGLMIYCLNFNHLLVMLLGLEFVVLSIFGFIFVFYNLMNYDYLVILIYLIMSVSEAALSLGLLVNMIRSHGSDYVLSFSFLW</sequence>
<protein>
    <recommendedName>
        <fullName evidence="3">NADH-ubiquinone oxidoreductase chain 4L</fullName>
    </recommendedName>
    <alternativeName>
        <fullName evidence="9">NADH dehydrogenase subunit 4L</fullName>
    </alternativeName>
</protein>
<dbReference type="GO" id="GO:0016020">
    <property type="term" value="C:membrane"/>
    <property type="evidence" value="ECO:0007669"/>
    <property type="project" value="UniProtKB-SubCell"/>
</dbReference>
<dbReference type="EMBL" id="MK049856">
    <property type="protein sequence ID" value="QGA74037.1"/>
    <property type="molecule type" value="Genomic_DNA"/>
</dbReference>
<evidence type="ECO:0000256" key="3">
    <source>
        <dbReference type="ARBA" id="ARBA00016612"/>
    </source>
</evidence>
<comment type="similarity">
    <text evidence="2">Belongs to the complex I subunit 4L family.</text>
</comment>
<dbReference type="Gene3D" id="1.10.287.3510">
    <property type="match status" value="1"/>
</dbReference>
<organism evidence="12">
    <name type="scientific">Chalcophana sp. N69</name>
    <dbReference type="NCBI Taxonomy" id="2653421"/>
    <lineage>
        <taxon>Eukaryota</taxon>
        <taxon>Metazoa</taxon>
        <taxon>Ecdysozoa</taxon>
        <taxon>Arthropoda</taxon>
        <taxon>Hexapoda</taxon>
        <taxon>Insecta</taxon>
        <taxon>Pterygota</taxon>
        <taxon>Neoptera</taxon>
        <taxon>Endopterygota</taxon>
        <taxon>Coleoptera</taxon>
        <taxon>Polyphaga</taxon>
        <taxon>Cucujiformia</taxon>
        <taxon>Chrysomeloidea</taxon>
        <taxon>Chrysomelidae</taxon>
        <taxon>Eumolpinae</taxon>
        <taxon>Chalcophana</taxon>
    </lineage>
</organism>
<keyword evidence="5" id="KW-1278">Translocase</keyword>